<evidence type="ECO:0000313" key="3">
    <source>
        <dbReference type="Proteomes" id="UP001500831"/>
    </source>
</evidence>
<proteinExistence type="predicted"/>
<keyword evidence="1" id="KW-0472">Membrane</keyword>
<gene>
    <name evidence="2" type="ORF">GCM10010517_37000</name>
</gene>
<keyword evidence="1" id="KW-0812">Transmembrane</keyword>
<feature type="transmembrane region" description="Helical" evidence="1">
    <location>
        <begin position="54"/>
        <end position="73"/>
    </location>
</feature>
<keyword evidence="1" id="KW-1133">Transmembrane helix</keyword>
<feature type="transmembrane region" description="Helical" evidence="1">
    <location>
        <begin position="7"/>
        <end position="28"/>
    </location>
</feature>
<reference evidence="3" key="1">
    <citation type="journal article" date="2019" name="Int. J. Syst. Evol. Microbiol.">
        <title>The Global Catalogue of Microorganisms (GCM) 10K type strain sequencing project: providing services to taxonomists for standard genome sequencing and annotation.</title>
        <authorList>
            <consortium name="The Broad Institute Genomics Platform"/>
            <consortium name="The Broad Institute Genome Sequencing Center for Infectious Disease"/>
            <person name="Wu L."/>
            <person name="Ma J."/>
        </authorList>
    </citation>
    <scope>NUCLEOTIDE SEQUENCE [LARGE SCALE GENOMIC DNA]</scope>
    <source>
        <strain evidence="3">JCM 6242</strain>
    </source>
</reference>
<keyword evidence="3" id="KW-1185">Reference proteome</keyword>
<name>A0ABP6IHL2_9ACTN</name>
<evidence type="ECO:0000313" key="2">
    <source>
        <dbReference type="EMBL" id="GAA2875955.1"/>
    </source>
</evidence>
<protein>
    <submittedName>
        <fullName evidence="2">Uncharacterized protein</fullName>
    </submittedName>
</protein>
<evidence type="ECO:0000256" key="1">
    <source>
        <dbReference type="SAM" id="Phobius"/>
    </source>
</evidence>
<comment type="caution">
    <text evidence="2">The sequence shown here is derived from an EMBL/GenBank/DDBJ whole genome shotgun (WGS) entry which is preliminary data.</text>
</comment>
<dbReference type="RefSeq" id="WP_344972908.1">
    <property type="nucleotide sequence ID" value="NZ_BAAAVI010000024.1"/>
</dbReference>
<dbReference type="Proteomes" id="UP001500831">
    <property type="component" value="Unassembled WGS sequence"/>
</dbReference>
<accession>A0ABP6IHL2</accession>
<dbReference type="EMBL" id="BAAAVI010000024">
    <property type="protein sequence ID" value="GAA2875955.1"/>
    <property type="molecule type" value="Genomic_DNA"/>
</dbReference>
<sequence length="93" mass="9765">MRRNLIVGLFVGTGTFLMLMGLVMAMVYRPPVRYSDTGAFYPMRYALADMSKPVLLAISGVGMMLGGIAIAITSQKSASGGALGSGMITRTSP</sequence>
<organism evidence="2 3">
    <name type="scientific">Streptosporangium fragile</name>
    <dbReference type="NCBI Taxonomy" id="46186"/>
    <lineage>
        <taxon>Bacteria</taxon>
        <taxon>Bacillati</taxon>
        <taxon>Actinomycetota</taxon>
        <taxon>Actinomycetes</taxon>
        <taxon>Streptosporangiales</taxon>
        <taxon>Streptosporangiaceae</taxon>
        <taxon>Streptosporangium</taxon>
    </lineage>
</organism>